<keyword evidence="1" id="KW-0812">Transmembrane</keyword>
<dbReference type="AlphaFoldDB" id="A0A7N2MHV2"/>
<feature type="transmembrane region" description="Helical" evidence="1">
    <location>
        <begin position="259"/>
        <end position="279"/>
    </location>
</feature>
<organism evidence="2 3">
    <name type="scientific">Quercus lobata</name>
    <name type="common">Valley oak</name>
    <dbReference type="NCBI Taxonomy" id="97700"/>
    <lineage>
        <taxon>Eukaryota</taxon>
        <taxon>Viridiplantae</taxon>
        <taxon>Streptophyta</taxon>
        <taxon>Embryophyta</taxon>
        <taxon>Tracheophyta</taxon>
        <taxon>Spermatophyta</taxon>
        <taxon>Magnoliopsida</taxon>
        <taxon>eudicotyledons</taxon>
        <taxon>Gunneridae</taxon>
        <taxon>Pentapetalae</taxon>
        <taxon>rosids</taxon>
        <taxon>fabids</taxon>
        <taxon>Fagales</taxon>
        <taxon>Fagaceae</taxon>
        <taxon>Quercus</taxon>
    </lineage>
</organism>
<dbReference type="PANTHER" id="PTHR34116">
    <property type="entry name" value="PLASMINOGEN ACTIVATOR INHIBITOR"/>
    <property type="match status" value="1"/>
</dbReference>
<feature type="transmembrane region" description="Helical" evidence="1">
    <location>
        <begin position="230"/>
        <end position="253"/>
    </location>
</feature>
<dbReference type="Proteomes" id="UP000594261">
    <property type="component" value="Chromosome 9"/>
</dbReference>
<feature type="transmembrane region" description="Helical" evidence="1">
    <location>
        <begin position="54"/>
        <end position="72"/>
    </location>
</feature>
<dbReference type="Gramene" id="QL09p007458:mrna">
    <property type="protein sequence ID" value="QL09p007458:mrna:CDS:1"/>
    <property type="gene ID" value="QL09p007458"/>
</dbReference>
<dbReference type="InParanoid" id="A0A7N2MHV2"/>
<proteinExistence type="predicted"/>
<protein>
    <recommendedName>
        <fullName evidence="4">Serpentine receptor class gamma</fullName>
    </recommendedName>
</protein>
<accession>A0A7N2MHV2</accession>
<feature type="transmembrane region" description="Helical" evidence="1">
    <location>
        <begin position="197"/>
        <end position="218"/>
    </location>
</feature>
<evidence type="ECO:0000313" key="2">
    <source>
        <dbReference type="EnsemblPlants" id="QL09p007458:mrna:CDS:1"/>
    </source>
</evidence>
<dbReference type="EnsemblPlants" id="QL09p007458:mrna">
    <property type="protein sequence ID" value="QL09p007458:mrna:CDS:1"/>
    <property type="gene ID" value="QL09p007458"/>
</dbReference>
<feature type="transmembrane region" description="Helical" evidence="1">
    <location>
        <begin position="139"/>
        <end position="161"/>
    </location>
</feature>
<feature type="transmembrane region" description="Helical" evidence="1">
    <location>
        <begin position="104"/>
        <end position="127"/>
    </location>
</feature>
<sequence>MFFFPPLPLFDSLLNDYTTLAFIALLLLLSILSLCFIFHLRFKSRTLYHLQEFNSLWLVRFILVAFITLWALNELLRIPFSCKRFLYPLFPSLNESNQESLCKIHVVLSLGFFEPAFLVTLLFLVNISIKQKAKRENWAFPFVLISCFPILTFQVVFVFLVPLEEKLPSIFTRSFVVFKDGFGNENVLCGYPLLSTIAFGSFCIAYCLCFLFSCWKALSLAINKSLRVRIYVLAFSVLTSLAVQILSLGLSSFWSPEELAYGAVALVVFISTFLCAAMGEGMLVIRPIADTLAAGGECCRWIPASPSRPAEDDQNLAECQLV</sequence>
<evidence type="ECO:0008006" key="4">
    <source>
        <dbReference type="Google" id="ProtNLM"/>
    </source>
</evidence>
<evidence type="ECO:0000256" key="1">
    <source>
        <dbReference type="SAM" id="Phobius"/>
    </source>
</evidence>
<dbReference type="EMBL" id="LRBV02000009">
    <property type="status" value="NOT_ANNOTATED_CDS"/>
    <property type="molecule type" value="Genomic_DNA"/>
</dbReference>
<keyword evidence="1" id="KW-1133">Transmembrane helix</keyword>
<evidence type="ECO:0000313" key="3">
    <source>
        <dbReference type="Proteomes" id="UP000594261"/>
    </source>
</evidence>
<dbReference type="PANTHER" id="PTHR34116:SF9">
    <property type="entry name" value="OS08G0346600 PROTEIN"/>
    <property type="match status" value="1"/>
</dbReference>
<feature type="transmembrane region" description="Helical" evidence="1">
    <location>
        <begin position="20"/>
        <end position="42"/>
    </location>
</feature>
<keyword evidence="1" id="KW-0472">Membrane</keyword>
<dbReference type="OMA" id="CWRVVAF"/>
<keyword evidence="3" id="KW-1185">Reference proteome</keyword>
<reference evidence="2" key="2">
    <citation type="submission" date="2021-01" db="UniProtKB">
        <authorList>
            <consortium name="EnsemblPlants"/>
        </authorList>
    </citation>
    <scope>IDENTIFICATION</scope>
</reference>
<reference evidence="2 3" key="1">
    <citation type="journal article" date="2016" name="G3 (Bethesda)">
        <title>First Draft Assembly and Annotation of the Genome of a California Endemic Oak Quercus lobata Nee (Fagaceae).</title>
        <authorList>
            <person name="Sork V.L."/>
            <person name="Fitz-Gibbon S.T."/>
            <person name="Puiu D."/>
            <person name="Crepeau M."/>
            <person name="Gugger P.F."/>
            <person name="Sherman R."/>
            <person name="Stevens K."/>
            <person name="Langley C.H."/>
            <person name="Pellegrini M."/>
            <person name="Salzberg S.L."/>
        </authorList>
    </citation>
    <scope>NUCLEOTIDE SEQUENCE [LARGE SCALE GENOMIC DNA]</scope>
    <source>
        <strain evidence="2 3">cv. SW786</strain>
    </source>
</reference>
<name>A0A7N2MHV2_QUELO</name>